<evidence type="ECO:0000313" key="2">
    <source>
        <dbReference type="Proteomes" id="UP001501803"/>
    </source>
</evidence>
<evidence type="ECO:0000313" key="1">
    <source>
        <dbReference type="EMBL" id="GAA3890150.1"/>
    </source>
</evidence>
<gene>
    <name evidence="1" type="ORF">GCM10022381_35040</name>
</gene>
<name>A0ABP7KWU2_9MICO</name>
<dbReference type="Proteomes" id="UP001501803">
    <property type="component" value="Unassembled WGS sequence"/>
</dbReference>
<proteinExistence type="predicted"/>
<dbReference type="EMBL" id="BAABCN010000014">
    <property type="protein sequence ID" value="GAA3890150.1"/>
    <property type="molecule type" value="Genomic_DNA"/>
</dbReference>
<reference evidence="2" key="1">
    <citation type="journal article" date="2019" name="Int. J. Syst. Evol. Microbiol.">
        <title>The Global Catalogue of Microorganisms (GCM) 10K type strain sequencing project: providing services to taxonomists for standard genome sequencing and annotation.</title>
        <authorList>
            <consortium name="The Broad Institute Genomics Platform"/>
            <consortium name="The Broad Institute Genome Sequencing Center for Infectious Disease"/>
            <person name="Wu L."/>
            <person name="Ma J."/>
        </authorList>
    </citation>
    <scope>NUCLEOTIDE SEQUENCE [LARGE SCALE GENOMIC DNA]</scope>
    <source>
        <strain evidence="2">JCM 17021</strain>
    </source>
</reference>
<sequence length="236" mass="25339">MYVITADQRDSRTDRDRAGDLMRALNSNFRAAFVLPPDQTAGDEIQVMIEDAATTLDAILLVHRTDHWSIGLGLGAVRTPLPASTRTAAGSAFIAARDAVTRAKRTDTRFALAAISPEAEPSGLEARTREPHDGVTHDREAADLEASALDAADLESLIGMLLLLRQRRSPEGWQAIDLVQTGLSQADAASRLGISTAAISQRLKTASWRAEQAAGPALVKLLTDLHRRTTETDPAA</sequence>
<comment type="caution">
    <text evidence="1">The sequence shown here is derived from an EMBL/GenBank/DDBJ whole genome shotgun (WGS) entry which is preliminary data.</text>
</comment>
<protein>
    <submittedName>
        <fullName evidence="1">Helix-turn-helix domain-containing protein</fullName>
    </submittedName>
</protein>
<organism evidence="1 2">
    <name type="scientific">Leifsonia kafniensis</name>
    <dbReference type="NCBI Taxonomy" id="475957"/>
    <lineage>
        <taxon>Bacteria</taxon>
        <taxon>Bacillati</taxon>
        <taxon>Actinomycetota</taxon>
        <taxon>Actinomycetes</taxon>
        <taxon>Micrococcales</taxon>
        <taxon>Microbacteriaceae</taxon>
        <taxon>Leifsonia</taxon>
    </lineage>
</organism>
<keyword evidence="2" id="KW-1185">Reference proteome</keyword>
<dbReference type="RefSeq" id="WP_345069071.1">
    <property type="nucleotide sequence ID" value="NZ_BAABCN010000014.1"/>
</dbReference>
<accession>A0ABP7KWU2</accession>